<feature type="non-terminal residue" evidence="1">
    <location>
        <position position="145"/>
    </location>
</feature>
<comment type="caution">
    <text evidence="1">The sequence shown here is derived from an EMBL/GenBank/DDBJ whole genome shotgun (WGS) entry which is preliminary data.</text>
</comment>
<feature type="non-terminal residue" evidence="1">
    <location>
        <position position="1"/>
    </location>
</feature>
<dbReference type="AlphaFoldDB" id="A0A8H6HDZ9"/>
<gene>
    <name evidence="1" type="ORF">DFP72DRAFT_773622</name>
</gene>
<sequence>LAILKAWMPRTRWAELNEYLLSFLNSADDDEAIPVLRQLKRPPAFISRVGAKSCVTDVHLRSLEDDPELDVEGLIDSGAENSYIHSDFVTSSSQLLPSVLAYPIGVYNADGTLNANGSITHFVDTILRIQDHSEVIRLYITNLGS</sequence>
<dbReference type="Proteomes" id="UP000521943">
    <property type="component" value="Unassembled WGS sequence"/>
</dbReference>
<dbReference type="InterPro" id="IPR001969">
    <property type="entry name" value="Aspartic_peptidase_AS"/>
</dbReference>
<dbReference type="GO" id="GO:0004190">
    <property type="term" value="F:aspartic-type endopeptidase activity"/>
    <property type="evidence" value="ECO:0007669"/>
    <property type="project" value="InterPro"/>
</dbReference>
<dbReference type="PROSITE" id="PS00141">
    <property type="entry name" value="ASP_PROTEASE"/>
    <property type="match status" value="1"/>
</dbReference>
<dbReference type="EMBL" id="JACGCI010000116">
    <property type="protein sequence ID" value="KAF6744655.1"/>
    <property type="molecule type" value="Genomic_DNA"/>
</dbReference>
<accession>A0A8H6HDZ9</accession>
<organism evidence="1 2">
    <name type="scientific">Ephemerocybe angulata</name>
    <dbReference type="NCBI Taxonomy" id="980116"/>
    <lineage>
        <taxon>Eukaryota</taxon>
        <taxon>Fungi</taxon>
        <taxon>Dikarya</taxon>
        <taxon>Basidiomycota</taxon>
        <taxon>Agaricomycotina</taxon>
        <taxon>Agaricomycetes</taxon>
        <taxon>Agaricomycetidae</taxon>
        <taxon>Agaricales</taxon>
        <taxon>Agaricineae</taxon>
        <taxon>Psathyrellaceae</taxon>
        <taxon>Ephemerocybe</taxon>
    </lineage>
</organism>
<dbReference type="OrthoDB" id="3267566at2759"/>
<dbReference type="CDD" id="cd00303">
    <property type="entry name" value="retropepsin_like"/>
    <property type="match status" value="1"/>
</dbReference>
<proteinExistence type="predicted"/>
<evidence type="ECO:0000313" key="2">
    <source>
        <dbReference type="Proteomes" id="UP000521943"/>
    </source>
</evidence>
<reference evidence="1 2" key="1">
    <citation type="submission" date="2020-07" db="EMBL/GenBank/DDBJ databases">
        <title>Comparative genomics of pyrophilous fungi reveals a link between fire events and developmental genes.</title>
        <authorList>
            <consortium name="DOE Joint Genome Institute"/>
            <person name="Steindorff A.S."/>
            <person name="Carver A."/>
            <person name="Calhoun S."/>
            <person name="Stillman K."/>
            <person name="Liu H."/>
            <person name="Lipzen A."/>
            <person name="Pangilinan J."/>
            <person name="Labutti K."/>
            <person name="Bruns T.D."/>
            <person name="Grigoriev I.V."/>
        </authorList>
    </citation>
    <scope>NUCLEOTIDE SEQUENCE [LARGE SCALE GENOMIC DNA]</scope>
    <source>
        <strain evidence="1 2">CBS 144469</strain>
    </source>
</reference>
<name>A0A8H6HDZ9_9AGAR</name>
<protein>
    <submittedName>
        <fullName evidence="1">Uncharacterized protein</fullName>
    </submittedName>
</protein>
<evidence type="ECO:0000313" key="1">
    <source>
        <dbReference type="EMBL" id="KAF6744655.1"/>
    </source>
</evidence>
<dbReference type="GO" id="GO:0006508">
    <property type="term" value="P:proteolysis"/>
    <property type="evidence" value="ECO:0007669"/>
    <property type="project" value="InterPro"/>
</dbReference>
<keyword evidence="2" id="KW-1185">Reference proteome</keyword>